<dbReference type="Gene3D" id="1.25.40.10">
    <property type="entry name" value="Tetratricopeptide repeat domain"/>
    <property type="match status" value="2"/>
</dbReference>
<organism evidence="1 2">
    <name type="scientific">Nannocystis radixulma</name>
    <dbReference type="NCBI Taxonomy" id="2995305"/>
    <lineage>
        <taxon>Bacteria</taxon>
        <taxon>Pseudomonadati</taxon>
        <taxon>Myxococcota</taxon>
        <taxon>Polyangia</taxon>
        <taxon>Nannocystales</taxon>
        <taxon>Nannocystaceae</taxon>
        <taxon>Nannocystis</taxon>
    </lineage>
</organism>
<accession>A0ABT5B6Q6</accession>
<dbReference type="Gene3D" id="3.40.50.300">
    <property type="entry name" value="P-loop containing nucleotide triphosphate hydrolases"/>
    <property type="match status" value="1"/>
</dbReference>
<sequence>MPKRDDFSEMIKRGIAQRARNQCSNPKCRASTSGPHTEDDKAINVGVAAHITAAAAGGPRYDSSLTAVHRSSASNAIWLCQTCAKLIDSDVVQFSKEILIGWKLEAEERARERLGKAEATRDAILANDMCFANILDSSGSPPTSSAALPAVPQERLAHLGVRDAFVGRLEELQKLKNILLPSDGSPLATAIATIQGMPGVGKSYLVDRFAYVCRDSFLGGYYTLALDPCGASAAESLGGRLATLVGQRRWGDDCAWTELRTRLCSPRSLIHIENIDSYETALSAVAFARRLLGCALIFSGRSRHLGQTQEFRRIELNPFDEPTALGQLELTLGPGNIDERRRLAKVLGYLPLALHLAAGHLSDGHSIDGFLCLLHSRGLDLAPAGADDPLLQSDRNRAVLSGTFELSLALLRKRLGTQADAGLAGLTVLGYAPPVGVGRSAGAAMAGLDETAFELLMVEATRLSVANRSVNMKWNVHPLLAEFLRSREIHHGWFVRTIKWLIARISDRSLWRDVHEESAVLDLCLRELIAQGPENLDVTPEHLLREFVNAGAFYALTNGPFHVWTEVFQKWLTKAPPVEHSNILWILAKLAKQSGQNKECRLLSEQKLIMDRENGDEFGYALAHGMIAQLSVDDGDLKGGLRILEEEVVPVYERLGEKAQCAIAKTRIAGIYRSLGNTDIALGLYEALLPIFKQLNDEDSWCKTRGHIADIYSSEGRLDDALDIYTNDMLPVHARLGDLHATAMTEGRIAGIFLMRGLHGNALIKYAEGMRIFRELGDAYHEAVFQFDIGDVYRYMGELEQALAVFHGLGSTFDRLGHGRVTATVYGRIAVILQEMGRLQEALRVHQEEEIPLLTKLGNLNGLAFAKGNVANIYFRMGDINRALSIYREEVLPAFEARRDFVNATHAKVLFARVLAASGALPQAVTLLRECISFYSQIGATADRDSAARLLEEVKQGMLSLPGLRTPRVSAQDRKRRRRRGKK</sequence>
<dbReference type="Proteomes" id="UP001217838">
    <property type="component" value="Unassembled WGS sequence"/>
</dbReference>
<protein>
    <recommendedName>
        <fullName evidence="3">Tetratricopeptide repeat protein</fullName>
    </recommendedName>
</protein>
<reference evidence="1 2" key="1">
    <citation type="submission" date="2022-11" db="EMBL/GenBank/DDBJ databases">
        <title>Minimal conservation of predation-associated metabolite biosynthetic gene clusters underscores biosynthetic potential of Myxococcota including descriptions for ten novel species: Archangium lansinium sp. nov., Myxococcus landrumus sp. nov., Nannocystis bai.</title>
        <authorList>
            <person name="Ahearne A."/>
            <person name="Stevens C."/>
            <person name="Dowd S."/>
        </authorList>
    </citation>
    <scope>NUCLEOTIDE SEQUENCE [LARGE SCALE GENOMIC DNA]</scope>
    <source>
        <strain evidence="1 2">NCELM</strain>
    </source>
</reference>
<dbReference type="SUPFAM" id="SSF48452">
    <property type="entry name" value="TPR-like"/>
    <property type="match status" value="3"/>
</dbReference>
<dbReference type="PANTHER" id="PTHR10098">
    <property type="entry name" value="RAPSYN-RELATED"/>
    <property type="match status" value="1"/>
</dbReference>
<dbReference type="InterPro" id="IPR027417">
    <property type="entry name" value="P-loop_NTPase"/>
</dbReference>
<dbReference type="RefSeq" id="WP_271999586.1">
    <property type="nucleotide sequence ID" value="NZ_JAQNDN010000010.1"/>
</dbReference>
<proteinExistence type="predicted"/>
<dbReference type="EMBL" id="JAQNDN010000010">
    <property type="protein sequence ID" value="MDC0669782.1"/>
    <property type="molecule type" value="Genomic_DNA"/>
</dbReference>
<evidence type="ECO:0000313" key="1">
    <source>
        <dbReference type="EMBL" id="MDC0669782.1"/>
    </source>
</evidence>
<comment type="caution">
    <text evidence="1">The sequence shown here is derived from an EMBL/GenBank/DDBJ whole genome shotgun (WGS) entry which is preliminary data.</text>
</comment>
<evidence type="ECO:0008006" key="3">
    <source>
        <dbReference type="Google" id="ProtNLM"/>
    </source>
</evidence>
<evidence type="ECO:0000313" key="2">
    <source>
        <dbReference type="Proteomes" id="UP001217838"/>
    </source>
</evidence>
<name>A0ABT5B6Q6_9BACT</name>
<gene>
    <name evidence="1" type="ORF">POL58_18660</name>
</gene>
<dbReference type="SUPFAM" id="SSF52540">
    <property type="entry name" value="P-loop containing nucleoside triphosphate hydrolases"/>
    <property type="match status" value="1"/>
</dbReference>
<dbReference type="InterPro" id="IPR011990">
    <property type="entry name" value="TPR-like_helical_dom_sf"/>
</dbReference>
<keyword evidence="2" id="KW-1185">Reference proteome</keyword>